<dbReference type="GO" id="GO:0005829">
    <property type="term" value="C:cytosol"/>
    <property type="evidence" value="ECO:0007669"/>
    <property type="project" value="TreeGrafter"/>
</dbReference>
<keyword evidence="6 8" id="KW-0067">ATP-binding</keyword>
<comment type="similarity">
    <text evidence="2 8">Belongs to the pantothenate synthetase family.</text>
</comment>
<dbReference type="EMBL" id="QTJU01000004">
    <property type="protein sequence ID" value="RFM27698.1"/>
    <property type="molecule type" value="Genomic_DNA"/>
</dbReference>
<dbReference type="SUPFAM" id="SSF52374">
    <property type="entry name" value="Nucleotidylyl transferase"/>
    <property type="match status" value="1"/>
</dbReference>
<dbReference type="UniPathway" id="UPA00028">
    <property type="reaction ID" value="UER00005"/>
</dbReference>
<feature type="active site" description="Proton donor" evidence="8">
    <location>
        <position position="37"/>
    </location>
</feature>
<reference evidence="9 10" key="1">
    <citation type="submission" date="2018-08" db="EMBL/GenBank/DDBJ databases">
        <title>Chitinophagaceae sp. K23C18032701, a novel bacterium isolated from forest soil.</title>
        <authorList>
            <person name="Wang C."/>
        </authorList>
    </citation>
    <scope>NUCLEOTIDE SEQUENCE [LARGE SCALE GENOMIC DNA]</scope>
    <source>
        <strain evidence="9 10">K23C18032701</strain>
    </source>
</reference>
<dbReference type="PANTHER" id="PTHR21299">
    <property type="entry name" value="CYTIDYLATE KINASE/PANTOATE-BETA-ALANINE LIGASE"/>
    <property type="match status" value="1"/>
</dbReference>
<dbReference type="InterPro" id="IPR014729">
    <property type="entry name" value="Rossmann-like_a/b/a_fold"/>
</dbReference>
<dbReference type="RefSeq" id="WP_116847776.1">
    <property type="nucleotide sequence ID" value="NZ_QTJU01000004.1"/>
</dbReference>
<accession>A0A3E1NIT8</accession>
<dbReference type="AlphaFoldDB" id="A0A3E1NIT8"/>
<feature type="binding site" evidence="8">
    <location>
        <position position="155"/>
    </location>
    <ligand>
        <name>(R)-pantoate</name>
        <dbReference type="ChEBI" id="CHEBI:15980"/>
    </ligand>
</feature>
<dbReference type="Gene3D" id="3.30.1300.10">
    <property type="entry name" value="Pantoate-beta-alanine ligase, C-terminal domain"/>
    <property type="match status" value="1"/>
</dbReference>
<comment type="subcellular location">
    <subcellularLocation>
        <location evidence="8">Cytoplasm</location>
    </subcellularLocation>
</comment>
<keyword evidence="5 8" id="KW-0547">Nucleotide-binding</keyword>
<dbReference type="NCBIfam" id="TIGR00018">
    <property type="entry name" value="panC"/>
    <property type="match status" value="1"/>
</dbReference>
<evidence type="ECO:0000256" key="8">
    <source>
        <dbReference type="HAMAP-Rule" id="MF_00158"/>
    </source>
</evidence>
<comment type="catalytic activity">
    <reaction evidence="7 8">
        <text>(R)-pantoate + beta-alanine + ATP = (R)-pantothenate + AMP + diphosphate + H(+)</text>
        <dbReference type="Rhea" id="RHEA:10912"/>
        <dbReference type="ChEBI" id="CHEBI:15378"/>
        <dbReference type="ChEBI" id="CHEBI:15980"/>
        <dbReference type="ChEBI" id="CHEBI:29032"/>
        <dbReference type="ChEBI" id="CHEBI:30616"/>
        <dbReference type="ChEBI" id="CHEBI:33019"/>
        <dbReference type="ChEBI" id="CHEBI:57966"/>
        <dbReference type="ChEBI" id="CHEBI:456215"/>
        <dbReference type="EC" id="6.3.2.1"/>
    </reaction>
</comment>
<gene>
    <name evidence="8" type="primary">panC</name>
    <name evidence="9" type="ORF">DXN05_13405</name>
</gene>
<organism evidence="9 10">
    <name type="scientific">Deminuibacter soli</name>
    <dbReference type="NCBI Taxonomy" id="2291815"/>
    <lineage>
        <taxon>Bacteria</taxon>
        <taxon>Pseudomonadati</taxon>
        <taxon>Bacteroidota</taxon>
        <taxon>Chitinophagia</taxon>
        <taxon>Chitinophagales</taxon>
        <taxon>Chitinophagaceae</taxon>
        <taxon>Deminuibacter</taxon>
    </lineage>
</organism>
<comment type="subunit">
    <text evidence="8">Homodimer.</text>
</comment>
<evidence type="ECO:0000256" key="6">
    <source>
        <dbReference type="ARBA" id="ARBA00022840"/>
    </source>
</evidence>
<feature type="binding site" evidence="8">
    <location>
        <position position="178"/>
    </location>
    <ligand>
        <name>ATP</name>
        <dbReference type="ChEBI" id="CHEBI:30616"/>
    </ligand>
</feature>
<dbReference type="HAMAP" id="MF_00158">
    <property type="entry name" value="PanC"/>
    <property type="match status" value="1"/>
</dbReference>
<name>A0A3E1NIT8_9BACT</name>
<dbReference type="Gene3D" id="3.40.50.620">
    <property type="entry name" value="HUPs"/>
    <property type="match status" value="1"/>
</dbReference>
<evidence type="ECO:0000256" key="2">
    <source>
        <dbReference type="ARBA" id="ARBA00009256"/>
    </source>
</evidence>
<comment type="miscellaneous">
    <text evidence="8">The reaction proceeds by a bi uni uni bi ping pong mechanism.</text>
</comment>
<dbReference type="NCBIfam" id="TIGR00125">
    <property type="entry name" value="cyt_tran_rel"/>
    <property type="match status" value="1"/>
</dbReference>
<dbReference type="CDD" id="cd00560">
    <property type="entry name" value="PanC"/>
    <property type="match status" value="1"/>
</dbReference>
<feature type="binding site" evidence="8">
    <location>
        <position position="61"/>
    </location>
    <ligand>
        <name>beta-alanine</name>
        <dbReference type="ChEBI" id="CHEBI:57966"/>
    </ligand>
</feature>
<keyword evidence="8" id="KW-0963">Cytoplasm</keyword>
<feature type="binding site" evidence="8">
    <location>
        <begin position="30"/>
        <end position="37"/>
    </location>
    <ligand>
        <name>ATP</name>
        <dbReference type="ChEBI" id="CHEBI:30616"/>
    </ligand>
</feature>
<keyword evidence="3 8" id="KW-0436">Ligase</keyword>
<feature type="binding site" evidence="8">
    <location>
        <begin position="186"/>
        <end position="189"/>
    </location>
    <ligand>
        <name>ATP</name>
        <dbReference type="ChEBI" id="CHEBI:30616"/>
    </ligand>
</feature>
<comment type="caution">
    <text evidence="9">The sequence shown here is derived from an EMBL/GenBank/DDBJ whole genome shotgun (WGS) entry which is preliminary data.</text>
</comment>
<evidence type="ECO:0000256" key="5">
    <source>
        <dbReference type="ARBA" id="ARBA00022741"/>
    </source>
</evidence>
<dbReference type="Pfam" id="PF02569">
    <property type="entry name" value="Pantoate_ligase"/>
    <property type="match status" value="1"/>
</dbReference>
<dbReference type="EC" id="6.3.2.1" evidence="8"/>
<feature type="binding site" evidence="8">
    <location>
        <position position="61"/>
    </location>
    <ligand>
        <name>(R)-pantoate</name>
        <dbReference type="ChEBI" id="CHEBI:15980"/>
    </ligand>
</feature>
<sequence>MILYKEIKALQPALQPLRAAGKSIGFVPTMGALHNGHLSLIERSRQENDLTVCSIFVNPTQFNDPKDFEKYPVTIENDIAALEKAGNDVLFLPSVTEMYPDGTTPKVHYNLDYLETILEGAHRPGHFQGVCQVVHHLLNIVQPNNLYLGQKDYQQIMVIKAMIRQFQLPTMVHAVPTIRENSGLAMSSRNMRLSNGERSHATAIYEALSGIKTAIQQQPIARLEQQAQGYLLQHGFEKVDYVSICQAETLLPATDADKHLPLVALAAAFIGPVRLIDNLLLQ</sequence>
<dbReference type="InterPro" id="IPR003721">
    <property type="entry name" value="Pantoate_ligase"/>
</dbReference>
<comment type="pathway">
    <text evidence="1 8">Cofactor biosynthesis; (R)-pantothenate biosynthesis; (R)-pantothenate from (R)-pantoate and beta-alanine: step 1/1.</text>
</comment>
<comment type="function">
    <text evidence="8">Catalyzes the condensation of pantoate with beta-alanine in an ATP-dependent reaction via a pantoyl-adenylate intermediate.</text>
</comment>
<evidence type="ECO:0000256" key="4">
    <source>
        <dbReference type="ARBA" id="ARBA00022655"/>
    </source>
</evidence>
<keyword evidence="4 8" id="KW-0566">Pantothenate biosynthesis</keyword>
<dbReference type="InterPro" id="IPR042176">
    <property type="entry name" value="Pantoate_ligase_C"/>
</dbReference>
<protein>
    <recommendedName>
        <fullName evidence="8">Pantothenate synthetase</fullName>
        <shortName evidence="8">PS</shortName>
        <ecNumber evidence="8">6.3.2.1</ecNumber>
    </recommendedName>
    <alternativeName>
        <fullName evidence="8">Pantoate--beta-alanine ligase</fullName>
    </alternativeName>
    <alternativeName>
        <fullName evidence="8">Pantoate-activating enzyme</fullName>
    </alternativeName>
</protein>
<proteinExistence type="inferred from homology"/>
<dbReference type="OrthoDB" id="9773087at2"/>
<evidence type="ECO:0000256" key="3">
    <source>
        <dbReference type="ARBA" id="ARBA00022598"/>
    </source>
</evidence>
<dbReference type="GO" id="GO:0004592">
    <property type="term" value="F:pantoate-beta-alanine ligase activity"/>
    <property type="evidence" value="ECO:0007669"/>
    <property type="project" value="UniProtKB-UniRule"/>
</dbReference>
<keyword evidence="10" id="KW-1185">Reference proteome</keyword>
<evidence type="ECO:0000256" key="1">
    <source>
        <dbReference type="ARBA" id="ARBA00004990"/>
    </source>
</evidence>
<dbReference type="Proteomes" id="UP000261284">
    <property type="component" value="Unassembled WGS sequence"/>
</dbReference>
<dbReference type="GO" id="GO:0005524">
    <property type="term" value="F:ATP binding"/>
    <property type="evidence" value="ECO:0007669"/>
    <property type="project" value="UniProtKB-KW"/>
</dbReference>
<dbReference type="PANTHER" id="PTHR21299:SF1">
    <property type="entry name" value="PANTOATE--BETA-ALANINE LIGASE"/>
    <property type="match status" value="1"/>
</dbReference>
<evidence type="ECO:0000256" key="7">
    <source>
        <dbReference type="ARBA" id="ARBA00048258"/>
    </source>
</evidence>
<feature type="binding site" evidence="8">
    <location>
        <begin position="149"/>
        <end position="152"/>
    </location>
    <ligand>
        <name>ATP</name>
        <dbReference type="ChEBI" id="CHEBI:30616"/>
    </ligand>
</feature>
<dbReference type="InterPro" id="IPR004821">
    <property type="entry name" value="Cyt_trans-like"/>
</dbReference>
<evidence type="ECO:0000313" key="9">
    <source>
        <dbReference type="EMBL" id="RFM27698.1"/>
    </source>
</evidence>
<evidence type="ECO:0000313" key="10">
    <source>
        <dbReference type="Proteomes" id="UP000261284"/>
    </source>
</evidence>
<dbReference type="GO" id="GO:0015940">
    <property type="term" value="P:pantothenate biosynthetic process"/>
    <property type="evidence" value="ECO:0007669"/>
    <property type="project" value="UniProtKB-UniRule"/>
</dbReference>